<dbReference type="RefSeq" id="WP_016393799.1">
    <property type="nucleotide sequence ID" value="NZ_BSOM01000001.1"/>
</dbReference>
<sequence>MTEINSLGAQTAVSPQAIKAAMTGELINLTQPQPGLLKPGETAQAEVLTLKQSGSEFQMLLRILQSNGNQAQVQANASQPLAPGSQVTVSQPQSDRLAVMVQQANASNVATLTQLDTGKVPVGTLLQGKVLTSQLLQDPGASTTFRSLVSLLNSAQAGATLTLDSPRPLAVGSLLSALVQGDQSLRFVPLSGRQAQLDVSQQLATQQTRQASLPGLLGALQQLASSGDGELRGNAERLLASLPDARQLGDAKSLAQALNNSGAFLEAKLLGGLATGVDFKAQLLRLVAQVPLDGAIAMSSPSTLAQVMPAMARSALGMLERVSPRQSPGAFPLPSRLLQAMQDEGDLQQLLRLAAAAVSRLQSHALSSLQQTGTLENGNLQTTWQTEIPVRHGQEFIPLQAKLQREETPQQQSDPKRAQRDPLESLWRIELAFDLPPLGPLQVQAQLSQGRLSGQLWAELPDTARLIDSQLGTLRERLLARGLEVGDLACHPGTPPQGPRTRLDQRWVDETA</sequence>
<dbReference type="EMBL" id="CP031146">
    <property type="protein sequence ID" value="AXM98590.1"/>
    <property type="molecule type" value="Genomic_DNA"/>
</dbReference>
<gene>
    <name evidence="2" type="ORF">DVB73_23750</name>
</gene>
<reference evidence="2 3" key="1">
    <citation type="submission" date="2018-07" db="EMBL/GenBank/DDBJ databases">
        <title>Complete genome sequence of a Pseudomonas plecoglossicida strain pathogenic to the marine fish, Larimichthys crocea.</title>
        <authorList>
            <person name="Tao Z."/>
        </authorList>
    </citation>
    <scope>NUCLEOTIDE SEQUENCE [LARGE SCALE GENOMIC DNA]</scope>
    <source>
        <strain evidence="2 3">XSDHY-P</strain>
    </source>
</reference>
<evidence type="ECO:0000313" key="3">
    <source>
        <dbReference type="Proteomes" id="UP000256503"/>
    </source>
</evidence>
<dbReference type="InterPro" id="IPR038610">
    <property type="entry name" value="FliK-like_C_sf"/>
</dbReference>
<organism evidence="2 3">
    <name type="scientific">Pseudomonas plecoglossicida</name>
    <dbReference type="NCBI Taxonomy" id="70775"/>
    <lineage>
        <taxon>Bacteria</taxon>
        <taxon>Pseudomonadati</taxon>
        <taxon>Pseudomonadota</taxon>
        <taxon>Gammaproteobacteria</taxon>
        <taxon>Pseudomonadales</taxon>
        <taxon>Pseudomonadaceae</taxon>
        <taxon>Pseudomonas</taxon>
    </lineage>
</organism>
<name>A0AAD0R0Q1_PSEDL</name>
<accession>A0AAD0R0Q1</accession>
<dbReference type="AlphaFoldDB" id="A0AAD0R0Q1"/>
<dbReference type="GeneID" id="49616443"/>
<keyword evidence="2" id="KW-0282">Flagellum</keyword>
<dbReference type="InterPro" id="IPR021136">
    <property type="entry name" value="Flagellar_hook_control-like_C"/>
</dbReference>
<feature type="domain" description="Flagellar hook-length control protein-like C-terminal" evidence="1">
    <location>
        <begin position="417"/>
        <end position="498"/>
    </location>
</feature>
<dbReference type="Proteomes" id="UP000256503">
    <property type="component" value="Chromosome"/>
</dbReference>
<protein>
    <submittedName>
        <fullName evidence="2">Flagellar hook-length control protein FliK</fullName>
    </submittedName>
</protein>
<evidence type="ECO:0000259" key="1">
    <source>
        <dbReference type="Pfam" id="PF02120"/>
    </source>
</evidence>
<proteinExistence type="predicted"/>
<dbReference type="Pfam" id="PF02120">
    <property type="entry name" value="Flg_hook"/>
    <property type="match status" value="1"/>
</dbReference>
<dbReference type="Gene3D" id="3.30.750.140">
    <property type="match status" value="1"/>
</dbReference>
<evidence type="ECO:0000313" key="2">
    <source>
        <dbReference type="EMBL" id="AXM98590.1"/>
    </source>
</evidence>
<keyword evidence="2" id="KW-0969">Cilium</keyword>
<keyword evidence="2" id="KW-0966">Cell projection</keyword>